<keyword evidence="4" id="KW-0479">Metal-binding</keyword>
<evidence type="ECO:0000256" key="6">
    <source>
        <dbReference type="ARBA" id="ARBA00023277"/>
    </source>
</evidence>
<dbReference type="Pfam" id="PF13242">
    <property type="entry name" value="Hydrolase_like"/>
    <property type="match status" value="1"/>
</dbReference>
<dbReference type="AlphaFoldDB" id="A0A7T4U0D6"/>
<dbReference type="InterPro" id="IPR006549">
    <property type="entry name" value="HAD-SF_hydro_IIIA"/>
</dbReference>
<dbReference type="PANTHER" id="PTHR42891:SF1">
    <property type="entry name" value="D-GLYCERO-BETA-D-MANNO-HEPTOSE-1,7-BISPHOSPHATE 7-PHOSPHATASE"/>
    <property type="match status" value="1"/>
</dbReference>
<dbReference type="InterPro" id="IPR023214">
    <property type="entry name" value="HAD_sf"/>
</dbReference>
<reference evidence="9 10" key="1">
    <citation type="submission" date="2020-12" db="EMBL/GenBank/DDBJ databases">
        <title>Identification and biosynthesis of polyene macrolides produced by Streptomyces alfalfae Men-myco-93-63.</title>
        <authorList>
            <person name="Liu D."/>
            <person name="Li Y."/>
            <person name="Liu L."/>
            <person name="Han X."/>
            <person name="Shen F."/>
        </authorList>
    </citation>
    <scope>NUCLEOTIDE SEQUENCE [LARGE SCALE GENOMIC DNA]</scope>
    <source>
        <strain evidence="9 10">Men-myco-93-63</strain>
    </source>
</reference>
<evidence type="ECO:0000256" key="4">
    <source>
        <dbReference type="ARBA" id="ARBA00022723"/>
    </source>
</evidence>
<evidence type="ECO:0000256" key="5">
    <source>
        <dbReference type="ARBA" id="ARBA00022801"/>
    </source>
</evidence>
<dbReference type="Gene3D" id="3.40.50.1000">
    <property type="entry name" value="HAD superfamily/HAD-like"/>
    <property type="match status" value="1"/>
</dbReference>
<dbReference type="InterPro" id="IPR004446">
    <property type="entry name" value="Heptose_bisP_phosphatase"/>
</dbReference>
<keyword evidence="3" id="KW-0963">Cytoplasm</keyword>
<comment type="subcellular location">
    <subcellularLocation>
        <location evidence="1">Cytoplasm</location>
    </subcellularLocation>
</comment>
<feature type="region of interest" description="Disordered" evidence="8">
    <location>
        <begin position="1"/>
        <end position="44"/>
    </location>
</feature>
<dbReference type="GO" id="GO:0046872">
    <property type="term" value="F:metal ion binding"/>
    <property type="evidence" value="ECO:0007669"/>
    <property type="project" value="UniProtKB-KW"/>
</dbReference>
<accession>A0A7T4U0D6</accession>
<dbReference type="EMBL" id="CP065959">
    <property type="protein sequence ID" value="QQC92060.1"/>
    <property type="molecule type" value="Genomic_DNA"/>
</dbReference>
<sequence>MNRRPAARTRPPRTTAIAETADGPWLIEGPAPPRHAPPRDAGPGLPAAVLFDRDATLVVDVPYNGDPARVRLMPTAREAVDAVRGAGVPVGVVSNQSGVARGLLSRAQVDAVRRRVEDLLGPFAVWAICPHGPGDGCGCRKPEPGLVLAACARLGVPAERAVVIGDIGADVDAARAAGARGVLVPTPVTRAEETGAADAVAPDLLTAVGLVLGRGAGAARPLGVAPGEGERR</sequence>
<gene>
    <name evidence="9" type="ORF">I8755_29430</name>
</gene>
<evidence type="ECO:0000256" key="3">
    <source>
        <dbReference type="ARBA" id="ARBA00022490"/>
    </source>
</evidence>
<dbReference type="InterPro" id="IPR006439">
    <property type="entry name" value="HAD-SF_hydro_IA"/>
</dbReference>
<dbReference type="NCBIfam" id="TIGR01509">
    <property type="entry name" value="HAD-SF-IA-v3"/>
    <property type="match status" value="1"/>
</dbReference>
<dbReference type="NCBIfam" id="TIGR01549">
    <property type="entry name" value="HAD-SF-IA-v1"/>
    <property type="match status" value="1"/>
</dbReference>
<dbReference type="InterPro" id="IPR036412">
    <property type="entry name" value="HAD-like_sf"/>
</dbReference>
<protein>
    <recommendedName>
        <fullName evidence="7">D,D-heptose 1,7-bisphosphate phosphatase</fullName>
    </recommendedName>
</protein>
<proteinExistence type="inferred from homology"/>
<dbReference type="GO" id="GO:0005975">
    <property type="term" value="P:carbohydrate metabolic process"/>
    <property type="evidence" value="ECO:0007669"/>
    <property type="project" value="InterPro"/>
</dbReference>
<evidence type="ECO:0000256" key="8">
    <source>
        <dbReference type="SAM" id="MobiDB-lite"/>
    </source>
</evidence>
<feature type="compositionally biased region" description="Basic residues" evidence="8">
    <location>
        <begin position="1"/>
        <end position="11"/>
    </location>
</feature>
<evidence type="ECO:0000256" key="1">
    <source>
        <dbReference type="ARBA" id="ARBA00004496"/>
    </source>
</evidence>
<organism evidence="9 10">
    <name type="scientific">Streptomyces alfalfae</name>
    <dbReference type="NCBI Taxonomy" id="1642299"/>
    <lineage>
        <taxon>Bacteria</taxon>
        <taxon>Bacillati</taxon>
        <taxon>Actinomycetota</taxon>
        <taxon>Actinomycetes</taxon>
        <taxon>Kitasatosporales</taxon>
        <taxon>Streptomycetaceae</taxon>
        <taxon>Streptomyces</taxon>
    </lineage>
</organism>
<dbReference type="RefSeq" id="WP_198503953.1">
    <property type="nucleotide sequence ID" value="NZ_CP065959.1"/>
</dbReference>
<dbReference type="GO" id="GO:0005737">
    <property type="term" value="C:cytoplasm"/>
    <property type="evidence" value="ECO:0007669"/>
    <property type="project" value="UniProtKB-SubCell"/>
</dbReference>
<evidence type="ECO:0000313" key="10">
    <source>
        <dbReference type="Proteomes" id="UP000596130"/>
    </source>
</evidence>
<dbReference type="InterPro" id="IPR006543">
    <property type="entry name" value="Histidinol-phos"/>
</dbReference>
<dbReference type="GO" id="GO:0016791">
    <property type="term" value="F:phosphatase activity"/>
    <property type="evidence" value="ECO:0007669"/>
    <property type="project" value="InterPro"/>
</dbReference>
<evidence type="ECO:0000313" key="9">
    <source>
        <dbReference type="EMBL" id="QQC92060.1"/>
    </source>
</evidence>
<name>A0A7T4U0D6_9ACTN</name>
<dbReference type="NCBIfam" id="TIGR01656">
    <property type="entry name" value="Histidinol-ppas"/>
    <property type="match status" value="1"/>
</dbReference>
<dbReference type="NCBIfam" id="TIGR01662">
    <property type="entry name" value="HAD-SF-IIIA"/>
    <property type="match status" value="1"/>
</dbReference>
<keyword evidence="6" id="KW-0119">Carbohydrate metabolism</keyword>
<dbReference type="Proteomes" id="UP000596130">
    <property type="component" value="Chromosome"/>
</dbReference>
<keyword evidence="5 9" id="KW-0378">Hydrolase</keyword>
<dbReference type="PANTHER" id="PTHR42891">
    <property type="entry name" value="D-GLYCERO-BETA-D-MANNO-HEPTOSE-1,7-BISPHOSPHATE 7-PHOSPHATASE"/>
    <property type="match status" value="1"/>
</dbReference>
<evidence type="ECO:0000256" key="2">
    <source>
        <dbReference type="ARBA" id="ARBA00005628"/>
    </source>
</evidence>
<dbReference type="SUPFAM" id="SSF56784">
    <property type="entry name" value="HAD-like"/>
    <property type="match status" value="1"/>
</dbReference>
<evidence type="ECO:0000256" key="7">
    <source>
        <dbReference type="ARBA" id="ARBA00031828"/>
    </source>
</evidence>
<comment type="similarity">
    <text evidence="2">Belongs to the GmhB family.</text>
</comment>